<evidence type="ECO:0000313" key="1">
    <source>
        <dbReference type="EMBL" id="KAH3817541.1"/>
    </source>
</evidence>
<reference evidence="1" key="1">
    <citation type="journal article" date="2019" name="bioRxiv">
        <title>The Genome of the Zebra Mussel, Dreissena polymorpha: A Resource for Invasive Species Research.</title>
        <authorList>
            <person name="McCartney M.A."/>
            <person name="Auch B."/>
            <person name="Kono T."/>
            <person name="Mallez S."/>
            <person name="Zhang Y."/>
            <person name="Obille A."/>
            <person name="Becker A."/>
            <person name="Abrahante J.E."/>
            <person name="Garbe J."/>
            <person name="Badalamenti J.P."/>
            <person name="Herman A."/>
            <person name="Mangelson H."/>
            <person name="Liachko I."/>
            <person name="Sullivan S."/>
            <person name="Sone E.D."/>
            <person name="Koren S."/>
            <person name="Silverstein K.A.T."/>
            <person name="Beckman K.B."/>
            <person name="Gohl D.M."/>
        </authorList>
    </citation>
    <scope>NUCLEOTIDE SEQUENCE</scope>
    <source>
        <strain evidence="1">Duluth1</strain>
        <tissue evidence="1">Whole animal</tissue>
    </source>
</reference>
<proteinExistence type="predicted"/>
<dbReference type="EMBL" id="JAIWYP010000005">
    <property type="protein sequence ID" value="KAH3817541.1"/>
    <property type="molecule type" value="Genomic_DNA"/>
</dbReference>
<accession>A0A9D4GLC3</accession>
<organism evidence="1 2">
    <name type="scientific">Dreissena polymorpha</name>
    <name type="common">Zebra mussel</name>
    <name type="synonym">Mytilus polymorpha</name>
    <dbReference type="NCBI Taxonomy" id="45954"/>
    <lineage>
        <taxon>Eukaryota</taxon>
        <taxon>Metazoa</taxon>
        <taxon>Spiralia</taxon>
        <taxon>Lophotrochozoa</taxon>
        <taxon>Mollusca</taxon>
        <taxon>Bivalvia</taxon>
        <taxon>Autobranchia</taxon>
        <taxon>Heteroconchia</taxon>
        <taxon>Euheterodonta</taxon>
        <taxon>Imparidentia</taxon>
        <taxon>Neoheterodontei</taxon>
        <taxon>Myida</taxon>
        <taxon>Dreissenoidea</taxon>
        <taxon>Dreissenidae</taxon>
        <taxon>Dreissena</taxon>
    </lineage>
</organism>
<reference evidence="1" key="2">
    <citation type="submission" date="2020-11" db="EMBL/GenBank/DDBJ databases">
        <authorList>
            <person name="McCartney M.A."/>
            <person name="Auch B."/>
            <person name="Kono T."/>
            <person name="Mallez S."/>
            <person name="Becker A."/>
            <person name="Gohl D.M."/>
            <person name="Silverstein K.A.T."/>
            <person name="Koren S."/>
            <person name="Bechman K.B."/>
            <person name="Herman A."/>
            <person name="Abrahante J.E."/>
            <person name="Garbe J."/>
        </authorList>
    </citation>
    <scope>NUCLEOTIDE SEQUENCE</scope>
    <source>
        <strain evidence="1">Duluth1</strain>
        <tissue evidence="1">Whole animal</tissue>
    </source>
</reference>
<protein>
    <submittedName>
        <fullName evidence="1">Uncharacterized protein</fullName>
    </submittedName>
</protein>
<keyword evidence="2" id="KW-1185">Reference proteome</keyword>
<dbReference type="Proteomes" id="UP000828390">
    <property type="component" value="Unassembled WGS sequence"/>
</dbReference>
<evidence type="ECO:0000313" key="2">
    <source>
        <dbReference type="Proteomes" id="UP000828390"/>
    </source>
</evidence>
<comment type="caution">
    <text evidence="1">The sequence shown here is derived from an EMBL/GenBank/DDBJ whole genome shotgun (WGS) entry which is preliminary data.</text>
</comment>
<sequence>MGVEIGCLAGFVRILSGKGSTLLTVITSPIYVGSGCGYCVSDRLLKDIVM</sequence>
<name>A0A9D4GLC3_DREPO</name>
<dbReference type="AlphaFoldDB" id="A0A9D4GLC3"/>
<gene>
    <name evidence="1" type="ORF">DPMN_119079</name>
</gene>